<dbReference type="InterPro" id="IPR052711">
    <property type="entry name" value="Zinc_ADH-like"/>
</dbReference>
<evidence type="ECO:0000313" key="2">
    <source>
        <dbReference type="EMBL" id="RAO68823.1"/>
    </source>
</evidence>
<dbReference type="Gene3D" id="3.40.50.720">
    <property type="entry name" value="NAD(P)-binding Rossmann-like Domain"/>
    <property type="match status" value="1"/>
</dbReference>
<sequence>MSQTQTVIRIHGPRNSIHNLKAFKEEVPIPAKHEVLVKVHSVSLNYRDIGVATSGYPFPVKDNVVPCSDAAGVVVAVGEGVKNLSKGDRVISTFDPTNLYGQQMDWLNGHGGPVDGVLREYFTTPAAAAVKLPESSPQSFSEWSTLVCSGVTVWNALYALTPLKPGQVVLALGTGGVSVTGLLLAKAAGCITIITSSSDEKLNAVKSKFGFDYGVNYKTHPKWSKEVLRLTNGEGVDYVLENGGSGTIAESINSIKMGGNVSVIGFLSQAKEMPDVASLALSKGAVVRGVVVGSTQLLQDLVRFVARKGLRLPVEKEFGFSAEDASKAYEYLMSGSHVGKVCIKISD</sequence>
<dbReference type="InterPro" id="IPR036291">
    <property type="entry name" value="NAD(P)-bd_dom_sf"/>
</dbReference>
<dbReference type="Gene3D" id="3.90.180.10">
    <property type="entry name" value="Medium-chain alcohol dehydrogenases, catalytic domain"/>
    <property type="match status" value="1"/>
</dbReference>
<dbReference type="SUPFAM" id="SSF50129">
    <property type="entry name" value="GroES-like"/>
    <property type="match status" value="1"/>
</dbReference>
<dbReference type="CDD" id="cd08276">
    <property type="entry name" value="MDR7"/>
    <property type="match status" value="1"/>
</dbReference>
<dbReference type="SMART" id="SM00829">
    <property type="entry name" value="PKS_ER"/>
    <property type="match status" value="1"/>
</dbReference>
<dbReference type="GeneID" id="63794051"/>
<accession>A0A364KZ37</accession>
<evidence type="ECO:0000259" key="1">
    <source>
        <dbReference type="SMART" id="SM00829"/>
    </source>
</evidence>
<keyword evidence="3" id="KW-1185">Reference proteome</keyword>
<dbReference type="InterPro" id="IPR013154">
    <property type="entry name" value="ADH-like_N"/>
</dbReference>
<dbReference type="STRING" id="1196081.A0A364KZ37"/>
<dbReference type="Proteomes" id="UP000249363">
    <property type="component" value="Unassembled WGS sequence"/>
</dbReference>
<organism evidence="2 3">
    <name type="scientific">Talaromyces amestolkiae</name>
    <dbReference type="NCBI Taxonomy" id="1196081"/>
    <lineage>
        <taxon>Eukaryota</taxon>
        <taxon>Fungi</taxon>
        <taxon>Dikarya</taxon>
        <taxon>Ascomycota</taxon>
        <taxon>Pezizomycotina</taxon>
        <taxon>Eurotiomycetes</taxon>
        <taxon>Eurotiomycetidae</taxon>
        <taxon>Eurotiales</taxon>
        <taxon>Trichocomaceae</taxon>
        <taxon>Talaromyces</taxon>
        <taxon>Talaromyces sect. Talaromyces</taxon>
    </lineage>
</organism>
<protein>
    <recommendedName>
        <fullName evidence="1">Enoyl reductase (ER) domain-containing protein</fullName>
    </recommendedName>
</protein>
<dbReference type="GO" id="GO:0016491">
    <property type="term" value="F:oxidoreductase activity"/>
    <property type="evidence" value="ECO:0007669"/>
    <property type="project" value="InterPro"/>
</dbReference>
<proteinExistence type="predicted"/>
<dbReference type="Pfam" id="PF08240">
    <property type="entry name" value="ADH_N"/>
    <property type="match status" value="1"/>
</dbReference>
<comment type="caution">
    <text evidence="2">The sequence shown here is derived from an EMBL/GenBank/DDBJ whole genome shotgun (WGS) entry which is preliminary data.</text>
</comment>
<dbReference type="RefSeq" id="XP_040733339.1">
    <property type="nucleotide sequence ID" value="XM_040877244.1"/>
</dbReference>
<evidence type="ECO:0000313" key="3">
    <source>
        <dbReference type="Proteomes" id="UP000249363"/>
    </source>
</evidence>
<dbReference type="InterPro" id="IPR011032">
    <property type="entry name" value="GroES-like_sf"/>
</dbReference>
<gene>
    <name evidence="2" type="ORF">BHQ10_004835</name>
</gene>
<dbReference type="EMBL" id="MIKG01000008">
    <property type="protein sequence ID" value="RAO68823.1"/>
    <property type="molecule type" value="Genomic_DNA"/>
</dbReference>
<dbReference type="InterPro" id="IPR020843">
    <property type="entry name" value="ER"/>
</dbReference>
<name>A0A364KZ37_TALAM</name>
<dbReference type="PANTHER" id="PTHR45033">
    <property type="match status" value="1"/>
</dbReference>
<reference evidence="2 3" key="1">
    <citation type="journal article" date="2017" name="Biotechnol. Biofuels">
        <title>Differential beta-glucosidase expression as a function of carbon source availability in Talaromyces amestolkiae: a genomic and proteomic approach.</title>
        <authorList>
            <person name="de Eugenio L.I."/>
            <person name="Mendez-Liter J.A."/>
            <person name="Nieto-Dominguez M."/>
            <person name="Alonso L."/>
            <person name="Gil-Munoz J."/>
            <person name="Barriuso J."/>
            <person name="Prieto A."/>
            <person name="Martinez M.J."/>
        </authorList>
    </citation>
    <scope>NUCLEOTIDE SEQUENCE [LARGE SCALE GENOMIC DNA]</scope>
    <source>
        <strain evidence="2 3">CIB</strain>
    </source>
</reference>
<dbReference type="Pfam" id="PF00107">
    <property type="entry name" value="ADH_zinc_N"/>
    <property type="match status" value="1"/>
</dbReference>
<dbReference type="PANTHER" id="PTHR45033:SF2">
    <property type="entry name" value="ZINC-TYPE ALCOHOL DEHYDROGENASE-LIKE PROTEIN C1773.06C"/>
    <property type="match status" value="1"/>
</dbReference>
<dbReference type="OrthoDB" id="4221954at2759"/>
<dbReference type="SUPFAM" id="SSF51735">
    <property type="entry name" value="NAD(P)-binding Rossmann-fold domains"/>
    <property type="match status" value="1"/>
</dbReference>
<dbReference type="InterPro" id="IPR013149">
    <property type="entry name" value="ADH-like_C"/>
</dbReference>
<dbReference type="AlphaFoldDB" id="A0A364KZ37"/>
<feature type="domain" description="Enoyl reductase (ER)" evidence="1">
    <location>
        <begin position="15"/>
        <end position="343"/>
    </location>
</feature>